<gene>
    <name evidence="2" type="ORF">CGI_10000129</name>
</gene>
<dbReference type="PANTHER" id="PTHR47161">
    <property type="entry name" value="LYMPHOID-SPECIFIC HELICASE"/>
    <property type="match status" value="1"/>
</dbReference>
<dbReference type="PANTHER" id="PTHR47161:SF1">
    <property type="entry name" value="LYMPHOID-SPECIFIC HELICASE"/>
    <property type="match status" value="1"/>
</dbReference>
<dbReference type="GO" id="GO:0031508">
    <property type="term" value="P:pericentric heterochromatin formation"/>
    <property type="evidence" value="ECO:0007669"/>
    <property type="project" value="TreeGrafter"/>
</dbReference>
<dbReference type="GO" id="GO:0016787">
    <property type="term" value="F:hydrolase activity"/>
    <property type="evidence" value="ECO:0007669"/>
    <property type="project" value="UniProtKB-KW"/>
</dbReference>
<dbReference type="InterPro" id="IPR027417">
    <property type="entry name" value="P-loop_NTPase"/>
</dbReference>
<name>K1Q905_MAGGI</name>
<dbReference type="Pfam" id="PF00271">
    <property type="entry name" value="Helicase_C"/>
    <property type="match status" value="1"/>
</dbReference>
<dbReference type="InParanoid" id="K1Q905"/>
<keyword evidence="2" id="KW-0347">Helicase</keyword>
<sequence>MADFNSNPEVFIFLLSTRAGGLGINLVGADTVIIYDSDWNPQCDLQAQDRCHRIGQSKPVVIYRLVTTNTIDQRIVERAAAKRKLEKMVIHKGRFDLPTVETTTCSS</sequence>
<keyword evidence="1" id="KW-0378">Hydrolase</keyword>
<dbReference type="GO" id="GO:0003682">
    <property type="term" value="F:chromatin binding"/>
    <property type="evidence" value="ECO:0007669"/>
    <property type="project" value="TreeGrafter"/>
</dbReference>
<dbReference type="CDD" id="cd18793">
    <property type="entry name" value="SF2_C_SNF"/>
    <property type="match status" value="1"/>
</dbReference>
<dbReference type="Gene3D" id="3.40.50.300">
    <property type="entry name" value="P-loop containing nucleotide triphosphate hydrolases"/>
    <property type="match status" value="1"/>
</dbReference>
<dbReference type="EMBL" id="JH821569">
    <property type="protein sequence ID" value="EKC17846.1"/>
    <property type="molecule type" value="Genomic_DNA"/>
</dbReference>
<accession>K1Q905</accession>
<dbReference type="SUPFAM" id="SSF52540">
    <property type="entry name" value="P-loop containing nucleoside triphosphate hydrolases"/>
    <property type="match status" value="1"/>
</dbReference>
<dbReference type="GO" id="GO:0005634">
    <property type="term" value="C:nucleus"/>
    <property type="evidence" value="ECO:0007669"/>
    <property type="project" value="TreeGrafter"/>
</dbReference>
<proteinExistence type="predicted"/>
<dbReference type="InterPro" id="IPR049730">
    <property type="entry name" value="SNF2/RAD54-like_C"/>
</dbReference>
<dbReference type="HOGENOM" id="CLU_000315_30_4_1"/>
<dbReference type="PROSITE" id="PS51194">
    <property type="entry name" value="HELICASE_CTER"/>
    <property type="match status" value="1"/>
</dbReference>
<reference evidence="2" key="1">
    <citation type="journal article" date="2012" name="Nature">
        <title>The oyster genome reveals stress adaptation and complexity of shell formation.</title>
        <authorList>
            <person name="Zhang G."/>
            <person name="Fang X."/>
            <person name="Guo X."/>
            <person name="Li L."/>
            <person name="Luo R."/>
            <person name="Xu F."/>
            <person name="Yang P."/>
            <person name="Zhang L."/>
            <person name="Wang X."/>
            <person name="Qi H."/>
            <person name="Xiong Z."/>
            <person name="Que H."/>
            <person name="Xie Y."/>
            <person name="Holland P.W."/>
            <person name="Paps J."/>
            <person name="Zhu Y."/>
            <person name="Wu F."/>
            <person name="Chen Y."/>
            <person name="Wang J."/>
            <person name="Peng C."/>
            <person name="Meng J."/>
            <person name="Yang L."/>
            <person name="Liu J."/>
            <person name="Wen B."/>
            <person name="Zhang N."/>
            <person name="Huang Z."/>
            <person name="Zhu Q."/>
            <person name="Feng Y."/>
            <person name="Mount A."/>
            <person name="Hedgecock D."/>
            <person name="Xu Z."/>
            <person name="Liu Y."/>
            <person name="Domazet-Loso T."/>
            <person name="Du Y."/>
            <person name="Sun X."/>
            <person name="Zhang S."/>
            <person name="Liu B."/>
            <person name="Cheng P."/>
            <person name="Jiang X."/>
            <person name="Li J."/>
            <person name="Fan D."/>
            <person name="Wang W."/>
            <person name="Fu W."/>
            <person name="Wang T."/>
            <person name="Wang B."/>
            <person name="Zhang J."/>
            <person name="Peng Z."/>
            <person name="Li Y."/>
            <person name="Li N."/>
            <person name="Wang J."/>
            <person name="Chen M."/>
            <person name="He Y."/>
            <person name="Tan F."/>
            <person name="Song X."/>
            <person name="Zheng Q."/>
            <person name="Huang R."/>
            <person name="Yang H."/>
            <person name="Du X."/>
            <person name="Chen L."/>
            <person name="Yang M."/>
            <person name="Gaffney P.M."/>
            <person name="Wang S."/>
            <person name="Luo L."/>
            <person name="She Z."/>
            <person name="Ming Y."/>
            <person name="Huang W."/>
            <person name="Zhang S."/>
            <person name="Huang B."/>
            <person name="Zhang Y."/>
            <person name="Qu T."/>
            <person name="Ni P."/>
            <person name="Miao G."/>
            <person name="Wang J."/>
            <person name="Wang Q."/>
            <person name="Steinberg C.E."/>
            <person name="Wang H."/>
            <person name="Li N."/>
            <person name="Qian L."/>
            <person name="Zhang G."/>
            <person name="Li Y."/>
            <person name="Yang H."/>
            <person name="Liu X."/>
            <person name="Wang J."/>
            <person name="Yin Y."/>
            <person name="Wang J."/>
        </authorList>
    </citation>
    <scope>NUCLEOTIDE SEQUENCE [LARGE SCALE GENOMIC DNA]</scope>
    <source>
        <strain evidence="2">05x7-T-G4-1.051#20</strain>
    </source>
</reference>
<dbReference type="GO" id="GO:0004386">
    <property type="term" value="F:helicase activity"/>
    <property type="evidence" value="ECO:0007669"/>
    <property type="project" value="UniProtKB-KW"/>
</dbReference>
<keyword evidence="2" id="KW-0547">Nucleotide-binding</keyword>
<evidence type="ECO:0000256" key="1">
    <source>
        <dbReference type="ARBA" id="ARBA00022801"/>
    </source>
</evidence>
<dbReference type="GO" id="GO:0005721">
    <property type="term" value="C:pericentric heterochromatin"/>
    <property type="evidence" value="ECO:0007669"/>
    <property type="project" value="TreeGrafter"/>
</dbReference>
<dbReference type="GO" id="GO:0044027">
    <property type="term" value="P:negative regulation of gene expression via chromosomal CpG island methylation"/>
    <property type="evidence" value="ECO:0007669"/>
    <property type="project" value="TreeGrafter"/>
</dbReference>
<dbReference type="GO" id="GO:0006346">
    <property type="term" value="P:DNA methylation-dependent constitutive heterochromatin formation"/>
    <property type="evidence" value="ECO:0007669"/>
    <property type="project" value="TreeGrafter"/>
</dbReference>
<dbReference type="InterPro" id="IPR001650">
    <property type="entry name" value="Helicase_C-like"/>
</dbReference>
<protein>
    <submittedName>
        <fullName evidence="2">Lymphoid-specific helicase</fullName>
    </submittedName>
</protein>
<evidence type="ECO:0000313" key="2">
    <source>
        <dbReference type="EMBL" id="EKC17846.1"/>
    </source>
</evidence>
<keyword evidence="2" id="KW-0067">ATP-binding</keyword>
<dbReference type="AlphaFoldDB" id="K1Q905"/>
<organism evidence="2">
    <name type="scientific">Magallana gigas</name>
    <name type="common">Pacific oyster</name>
    <name type="synonym">Crassostrea gigas</name>
    <dbReference type="NCBI Taxonomy" id="29159"/>
    <lineage>
        <taxon>Eukaryota</taxon>
        <taxon>Metazoa</taxon>
        <taxon>Spiralia</taxon>
        <taxon>Lophotrochozoa</taxon>
        <taxon>Mollusca</taxon>
        <taxon>Bivalvia</taxon>
        <taxon>Autobranchia</taxon>
        <taxon>Pteriomorphia</taxon>
        <taxon>Ostreida</taxon>
        <taxon>Ostreoidea</taxon>
        <taxon>Ostreidae</taxon>
        <taxon>Magallana</taxon>
    </lineage>
</organism>